<evidence type="ECO:0000256" key="2">
    <source>
        <dbReference type="SAM" id="Phobius"/>
    </source>
</evidence>
<proteinExistence type="predicted"/>
<organism evidence="4 5">
    <name type="scientific">Pseudarcicella hirudinis</name>
    <dbReference type="NCBI Taxonomy" id="1079859"/>
    <lineage>
        <taxon>Bacteria</taxon>
        <taxon>Pseudomonadati</taxon>
        <taxon>Bacteroidota</taxon>
        <taxon>Cytophagia</taxon>
        <taxon>Cytophagales</taxon>
        <taxon>Flectobacillaceae</taxon>
        <taxon>Pseudarcicella</taxon>
    </lineage>
</organism>
<keyword evidence="2" id="KW-0812">Transmembrane</keyword>
<evidence type="ECO:0000313" key="5">
    <source>
        <dbReference type="Proteomes" id="UP000199306"/>
    </source>
</evidence>
<reference evidence="4 5" key="1">
    <citation type="submission" date="2016-10" db="EMBL/GenBank/DDBJ databases">
        <authorList>
            <person name="de Groot N.N."/>
        </authorList>
    </citation>
    <scope>NUCLEOTIDE SEQUENCE [LARGE SCALE GENOMIC DNA]</scope>
    <source>
        <strain evidence="5">E92,LMG 26720,CCM 7988</strain>
    </source>
</reference>
<keyword evidence="2" id="KW-0472">Membrane</keyword>
<dbReference type="RefSeq" id="WP_092011137.1">
    <property type="nucleotide sequence ID" value="NZ_FOXH01000001.1"/>
</dbReference>
<feature type="compositionally biased region" description="Gly residues" evidence="1">
    <location>
        <begin position="217"/>
        <end position="232"/>
    </location>
</feature>
<feature type="region of interest" description="Disordered" evidence="1">
    <location>
        <begin position="64"/>
        <end position="84"/>
    </location>
</feature>
<dbReference type="OrthoDB" id="979886at2"/>
<feature type="domain" description="TonB C-terminal" evidence="3">
    <location>
        <begin position="229"/>
        <end position="319"/>
    </location>
</feature>
<dbReference type="STRING" id="1079859.SAMN04515674_101350"/>
<gene>
    <name evidence="4" type="ORF">SAMN04515674_101350</name>
</gene>
<feature type="compositionally biased region" description="Polar residues" evidence="1">
    <location>
        <begin position="239"/>
        <end position="248"/>
    </location>
</feature>
<keyword evidence="2" id="KW-1133">Transmembrane helix</keyword>
<sequence length="319" mass="34149">MTTFDLQEEESKNRRIAFFYTLLINGSLLLLFWFVTVWTAQENKPVELPAGGFEINYGTSDFGSGKVQTHNKPSPLPEAVESKPEEKVEVKKEIVKKVKPVEVPKVKPVKAKAAPETPLISSTKTSPVKVKDLPPKVEPKPTTKPVEAAKPAAKPVPETPKVDEGALYKRGKSTSNGTIGTASRPGGNSNGDDKSGIGDKGQKDGDINESAIYKGPKGNGGGSGNGTTGGNGSLNLTGWTWTSKPQVNDDSDETGIIRFSIKIDENGDIISLKVVEKTVSASVAEKYRKAIERVTFKPTSSGERPATSSGSIIFRINPK</sequence>
<dbReference type="AlphaFoldDB" id="A0A1I5MKG3"/>
<feature type="transmembrane region" description="Helical" evidence="2">
    <location>
        <begin position="16"/>
        <end position="38"/>
    </location>
</feature>
<feature type="region of interest" description="Disordered" evidence="1">
    <location>
        <begin position="113"/>
        <end position="251"/>
    </location>
</feature>
<dbReference type="Proteomes" id="UP000199306">
    <property type="component" value="Unassembled WGS sequence"/>
</dbReference>
<dbReference type="InterPro" id="IPR037682">
    <property type="entry name" value="TonB_C"/>
</dbReference>
<evidence type="ECO:0000313" key="4">
    <source>
        <dbReference type="EMBL" id="SFP10085.1"/>
    </source>
</evidence>
<dbReference type="PROSITE" id="PS52015">
    <property type="entry name" value="TONB_CTD"/>
    <property type="match status" value="1"/>
</dbReference>
<feature type="compositionally biased region" description="Basic and acidic residues" evidence="1">
    <location>
        <begin position="129"/>
        <end position="141"/>
    </location>
</feature>
<dbReference type="EMBL" id="FOXH01000001">
    <property type="protein sequence ID" value="SFP10085.1"/>
    <property type="molecule type" value="Genomic_DNA"/>
</dbReference>
<feature type="compositionally biased region" description="Basic and acidic residues" evidence="1">
    <location>
        <begin position="191"/>
        <end position="206"/>
    </location>
</feature>
<name>A0A1I5MKG3_9BACT</name>
<keyword evidence="5" id="KW-1185">Reference proteome</keyword>
<feature type="compositionally biased region" description="Polar residues" evidence="1">
    <location>
        <begin position="297"/>
        <end position="311"/>
    </location>
</feature>
<feature type="compositionally biased region" description="Low complexity" evidence="1">
    <location>
        <begin position="143"/>
        <end position="156"/>
    </location>
</feature>
<dbReference type="SUPFAM" id="SSF74653">
    <property type="entry name" value="TolA/TonB C-terminal domain"/>
    <property type="match status" value="1"/>
</dbReference>
<accession>A0A1I5MKG3</accession>
<protein>
    <submittedName>
        <fullName evidence="4">Protein TonB, links inner and outer membranes</fullName>
    </submittedName>
</protein>
<dbReference type="GO" id="GO:0055085">
    <property type="term" value="P:transmembrane transport"/>
    <property type="evidence" value="ECO:0007669"/>
    <property type="project" value="InterPro"/>
</dbReference>
<evidence type="ECO:0000259" key="3">
    <source>
        <dbReference type="PROSITE" id="PS52015"/>
    </source>
</evidence>
<feature type="region of interest" description="Disordered" evidence="1">
    <location>
        <begin position="297"/>
        <end position="319"/>
    </location>
</feature>
<evidence type="ECO:0000256" key="1">
    <source>
        <dbReference type="SAM" id="MobiDB-lite"/>
    </source>
</evidence>